<name>A0A699I570_TANCI</name>
<reference evidence="1" key="1">
    <citation type="journal article" date="2019" name="Sci. Rep.">
        <title>Draft genome of Tanacetum cinerariifolium, the natural source of mosquito coil.</title>
        <authorList>
            <person name="Yamashiro T."/>
            <person name="Shiraishi A."/>
            <person name="Satake H."/>
            <person name="Nakayama K."/>
        </authorList>
    </citation>
    <scope>NUCLEOTIDE SEQUENCE</scope>
</reference>
<sequence length="236" mass="27208">MENAKPFVPIPPNRLHFKITEELNKLHAISTMINSHLEQPLNDSMNSHNIVEMDDLKSDDGSIDTPIVSPFLDSDDESDDGEVINELDEYGNARNFYRNRIINIFDGEDLAFPCMIGFRKFVAYFDPFLPMNIITCKAYNTIMVEGLKSKGKNFVAIVRDAYVFVECFTYVTELVVLKDIREFIIKDITNIVMGRSLRAVTQLGYDCVKGLISFSRIFDIYIFWMPHAIHKIKNFK</sequence>
<protein>
    <submittedName>
        <fullName evidence="1">Uncharacterized protein</fullName>
    </submittedName>
</protein>
<gene>
    <name evidence="1" type="ORF">Tci_494693</name>
</gene>
<dbReference type="EMBL" id="BKCJ010254540">
    <property type="protein sequence ID" value="GEZ22720.1"/>
    <property type="molecule type" value="Genomic_DNA"/>
</dbReference>
<proteinExistence type="predicted"/>
<organism evidence="1">
    <name type="scientific">Tanacetum cinerariifolium</name>
    <name type="common">Dalmatian daisy</name>
    <name type="synonym">Chrysanthemum cinerariifolium</name>
    <dbReference type="NCBI Taxonomy" id="118510"/>
    <lineage>
        <taxon>Eukaryota</taxon>
        <taxon>Viridiplantae</taxon>
        <taxon>Streptophyta</taxon>
        <taxon>Embryophyta</taxon>
        <taxon>Tracheophyta</taxon>
        <taxon>Spermatophyta</taxon>
        <taxon>Magnoliopsida</taxon>
        <taxon>eudicotyledons</taxon>
        <taxon>Gunneridae</taxon>
        <taxon>Pentapetalae</taxon>
        <taxon>asterids</taxon>
        <taxon>campanulids</taxon>
        <taxon>Asterales</taxon>
        <taxon>Asteraceae</taxon>
        <taxon>Asteroideae</taxon>
        <taxon>Anthemideae</taxon>
        <taxon>Anthemidinae</taxon>
        <taxon>Tanacetum</taxon>
    </lineage>
</organism>
<evidence type="ECO:0000313" key="1">
    <source>
        <dbReference type="EMBL" id="GEZ22720.1"/>
    </source>
</evidence>
<accession>A0A699I570</accession>
<comment type="caution">
    <text evidence="1">The sequence shown here is derived from an EMBL/GenBank/DDBJ whole genome shotgun (WGS) entry which is preliminary data.</text>
</comment>
<dbReference type="AlphaFoldDB" id="A0A699I570"/>